<feature type="signal peptide" evidence="1">
    <location>
        <begin position="1"/>
        <end position="18"/>
    </location>
</feature>
<sequence>MKLINAFLVAAFMAAVTCVPIEEQDPASVAVHVEKLPSPPAPQKAGKAHVLSSSKPEDLALLVDSSQSRSVKRDDALEKSAALTWHMTIWDGAYQGGRGTTIYNQNNICYNFINGWSDAISSLVVPWGVGCYFYDDYGCSSSSGWLWVYGAFTVNDLSVYSFNNRISSYICWQF</sequence>
<keyword evidence="3" id="KW-1185">Reference proteome</keyword>
<dbReference type="EMBL" id="MU001759">
    <property type="protein sequence ID" value="KAF2799721.1"/>
    <property type="molecule type" value="Genomic_DNA"/>
</dbReference>
<accession>A0A6A6XT07</accession>
<reference evidence="2" key="1">
    <citation type="journal article" date="2020" name="Stud. Mycol.">
        <title>101 Dothideomycetes genomes: a test case for predicting lifestyles and emergence of pathogens.</title>
        <authorList>
            <person name="Haridas S."/>
            <person name="Albert R."/>
            <person name="Binder M."/>
            <person name="Bloem J."/>
            <person name="Labutti K."/>
            <person name="Salamov A."/>
            <person name="Andreopoulos B."/>
            <person name="Baker S."/>
            <person name="Barry K."/>
            <person name="Bills G."/>
            <person name="Bluhm B."/>
            <person name="Cannon C."/>
            <person name="Castanera R."/>
            <person name="Culley D."/>
            <person name="Daum C."/>
            <person name="Ezra D."/>
            <person name="Gonzalez J."/>
            <person name="Henrissat B."/>
            <person name="Kuo A."/>
            <person name="Liang C."/>
            <person name="Lipzen A."/>
            <person name="Lutzoni F."/>
            <person name="Magnuson J."/>
            <person name="Mondo S."/>
            <person name="Nolan M."/>
            <person name="Ohm R."/>
            <person name="Pangilinan J."/>
            <person name="Park H.-J."/>
            <person name="Ramirez L."/>
            <person name="Alfaro M."/>
            <person name="Sun H."/>
            <person name="Tritt A."/>
            <person name="Yoshinaga Y."/>
            <person name="Zwiers L.-H."/>
            <person name="Turgeon B."/>
            <person name="Goodwin S."/>
            <person name="Spatafora J."/>
            <person name="Crous P."/>
            <person name="Grigoriev I."/>
        </authorList>
    </citation>
    <scope>NUCLEOTIDE SEQUENCE</scope>
    <source>
        <strain evidence="2">CBS 109.77</strain>
    </source>
</reference>
<evidence type="ECO:0000313" key="2">
    <source>
        <dbReference type="EMBL" id="KAF2799721.1"/>
    </source>
</evidence>
<keyword evidence="1" id="KW-0732">Signal</keyword>
<dbReference type="AlphaFoldDB" id="A0A6A6XT07"/>
<dbReference type="OrthoDB" id="2910287at2759"/>
<evidence type="ECO:0000313" key="3">
    <source>
        <dbReference type="Proteomes" id="UP000799757"/>
    </source>
</evidence>
<dbReference type="Gene3D" id="2.60.20.10">
    <property type="entry name" value="Crystallins"/>
    <property type="match status" value="1"/>
</dbReference>
<organism evidence="2 3">
    <name type="scientific">Melanomma pulvis-pyrius CBS 109.77</name>
    <dbReference type="NCBI Taxonomy" id="1314802"/>
    <lineage>
        <taxon>Eukaryota</taxon>
        <taxon>Fungi</taxon>
        <taxon>Dikarya</taxon>
        <taxon>Ascomycota</taxon>
        <taxon>Pezizomycotina</taxon>
        <taxon>Dothideomycetes</taxon>
        <taxon>Pleosporomycetidae</taxon>
        <taxon>Pleosporales</taxon>
        <taxon>Melanommataceae</taxon>
        <taxon>Melanomma</taxon>
    </lineage>
</organism>
<proteinExistence type="predicted"/>
<gene>
    <name evidence="2" type="ORF">K505DRAFT_356313</name>
</gene>
<name>A0A6A6XT07_9PLEO</name>
<feature type="chain" id="PRO_5025672221" evidence="1">
    <location>
        <begin position="19"/>
        <end position="174"/>
    </location>
</feature>
<evidence type="ECO:0000256" key="1">
    <source>
        <dbReference type="SAM" id="SignalP"/>
    </source>
</evidence>
<dbReference type="Proteomes" id="UP000799757">
    <property type="component" value="Unassembled WGS sequence"/>
</dbReference>
<protein>
    <submittedName>
        <fullName evidence="2">Uncharacterized protein</fullName>
    </submittedName>
</protein>